<name>A0A837DXD3_9LACO</name>
<evidence type="ECO:0000313" key="2">
    <source>
        <dbReference type="EMBL" id="KIC05003.1"/>
    </source>
</evidence>
<dbReference type="Pfam" id="PF00899">
    <property type="entry name" value="ThiF"/>
    <property type="match status" value="1"/>
</dbReference>
<evidence type="ECO:0000259" key="1">
    <source>
        <dbReference type="Pfam" id="PF00899"/>
    </source>
</evidence>
<gene>
    <name evidence="2" type="ORF">LRN_1664</name>
</gene>
<dbReference type="AlphaFoldDB" id="A0A837DXD3"/>
<feature type="domain" description="THIF-type NAD/FAD binding fold" evidence="1">
    <location>
        <begin position="53"/>
        <end position="159"/>
    </location>
</feature>
<dbReference type="InterPro" id="IPR035985">
    <property type="entry name" value="Ubiquitin-activating_enz"/>
</dbReference>
<accession>A0A837DXD3</accession>
<protein>
    <recommendedName>
        <fullName evidence="1">THIF-type NAD/FAD binding fold domain-containing protein</fullName>
    </recommendedName>
</protein>
<proteinExistence type="predicted"/>
<evidence type="ECO:0000313" key="3">
    <source>
        <dbReference type="Proteomes" id="UP000031011"/>
    </source>
</evidence>
<dbReference type="Proteomes" id="UP000031011">
    <property type="component" value="Unassembled WGS sequence"/>
</dbReference>
<dbReference type="GO" id="GO:0008641">
    <property type="term" value="F:ubiquitin-like modifier activating enzyme activity"/>
    <property type="evidence" value="ECO:0007669"/>
    <property type="project" value="InterPro"/>
</dbReference>
<dbReference type="InterPro" id="IPR000594">
    <property type="entry name" value="ThiF_NAD_FAD-bd"/>
</dbReference>
<reference evidence="2 3" key="1">
    <citation type="journal article" date="2015" name="BMC Microbiol.">
        <title>Lactobacillus ruminis strains cluster according to their mammalian gut source.</title>
        <authorList>
            <person name="O' Donnell M.M."/>
            <person name="Harris H.M."/>
            <person name="Lynch D.B."/>
            <person name="Ross R.P."/>
            <person name="O'Toole P.W."/>
        </authorList>
    </citation>
    <scope>NUCLEOTIDE SEQUENCE [LARGE SCALE GENOMIC DNA]</scope>
    <source>
        <strain evidence="2 3">DPC 6832</strain>
    </source>
</reference>
<dbReference type="SUPFAM" id="SSF69572">
    <property type="entry name" value="Activating enzymes of the ubiquitin-like proteins"/>
    <property type="match status" value="1"/>
</dbReference>
<organism evidence="2 3">
    <name type="scientific">Ligilactobacillus ruminis DPC 6832</name>
    <dbReference type="NCBI Taxonomy" id="1402208"/>
    <lineage>
        <taxon>Bacteria</taxon>
        <taxon>Bacillati</taxon>
        <taxon>Bacillota</taxon>
        <taxon>Bacilli</taxon>
        <taxon>Lactobacillales</taxon>
        <taxon>Lactobacillaceae</taxon>
        <taxon>Ligilactobacillus</taxon>
    </lineage>
</organism>
<dbReference type="Gene3D" id="3.40.50.720">
    <property type="entry name" value="NAD(P)-binding Rossmann-like Domain"/>
    <property type="match status" value="1"/>
</dbReference>
<comment type="caution">
    <text evidence="2">The sequence shown here is derived from an EMBL/GenBank/DDBJ whole genome shotgun (WGS) entry which is preliminary data.</text>
</comment>
<sequence length="538" mass="63306">MLFLNETEEKTNKIIDKLLDLGIILKDALTTEDKFFRLDRFINALPQKNYSEYTKKADNIKILILGIGTAGSYSIELLSKIGFNDFFIIDNDVVEKKNIISQNYDDNDIGMYKVNSIKKKYPECNIKTLNDKIPNYKALQPYLLSYKPDYLLSNADDSDLVIDILNNLFNDLPDIKVIETGYNITTTQSEYINKDNVDYFTDKFKHINASFRNSNGDFVGISDNSGIIFHAITCAFFSAKFIFDDVLEIADSNFGNFDFLKNKYFLDNMYYLPEFEDYVKRYNEDNTYLPVKSKKESSKKSGLNSNIKLFLAKKIDFSNFNFLRNLNLSSIAKMHITQKEIKMLIERYIATFYDCDSVLDRTLVYIPGNSYSNIRSYAEKVEKAGISTRIYLNGEREYIIPEYIHEMMHSIFFHISNDEYKHEKFVLGETLSFLVYLHETKSKYFRYLTYKTLKYIQGYYLDYFTVVSYEKYNLLNSKTRFYEEFPFSESKIDSSDFENKYICMTNNKENFYYLKYVVAVDDNIDKLKLLISKYRGNL</sequence>
<dbReference type="EMBL" id="AWYA01000067">
    <property type="protein sequence ID" value="KIC05003.1"/>
    <property type="molecule type" value="Genomic_DNA"/>
</dbReference>